<proteinExistence type="inferred from homology"/>
<evidence type="ECO:0000259" key="5">
    <source>
        <dbReference type="PROSITE" id="PS50931"/>
    </source>
</evidence>
<evidence type="ECO:0000256" key="3">
    <source>
        <dbReference type="ARBA" id="ARBA00023125"/>
    </source>
</evidence>
<evidence type="ECO:0000313" key="7">
    <source>
        <dbReference type="Proteomes" id="UP001595719"/>
    </source>
</evidence>
<comment type="caution">
    <text evidence="6">The sequence shown here is derived from an EMBL/GenBank/DDBJ whole genome shotgun (WGS) entry which is preliminary data.</text>
</comment>
<keyword evidence="4" id="KW-0804">Transcription</keyword>
<reference evidence="7" key="1">
    <citation type="journal article" date="2019" name="Int. J. Syst. Evol. Microbiol.">
        <title>The Global Catalogue of Microorganisms (GCM) 10K type strain sequencing project: providing services to taxonomists for standard genome sequencing and annotation.</title>
        <authorList>
            <consortium name="The Broad Institute Genomics Platform"/>
            <consortium name="The Broad Institute Genome Sequencing Center for Infectious Disease"/>
            <person name="Wu L."/>
            <person name="Ma J."/>
        </authorList>
    </citation>
    <scope>NUCLEOTIDE SEQUENCE [LARGE SCALE GENOMIC DNA]</scope>
    <source>
        <strain evidence="7">CGMCC 1.15345</strain>
    </source>
</reference>
<dbReference type="PANTHER" id="PTHR30126:SF40">
    <property type="entry name" value="HTH-TYPE TRANSCRIPTIONAL REGULATOR GLTR"/>
    <property type="match status" value="1"/>
</dbReference>
<comment type="similarity">
    <text evidence="1">Belongs to the LysR transcriptional regulatory family.</text>
</comment>
<evidence type="ECO:0000313" key="6">
    <source>
        <dbReference type="EMBL" id="MFC4389991.1"/>
    </source>
</evidence>
<accession>A0ABV8VZW2</accession>
<organism evidence="6 7">
    <name type="scientific">Flavobacterium quisquiliarum</name>
    <dbReference type="NCBI Taxonomy" id="1834436"/>
    <lineage>
        <taxon>Bacteria</taxon>
        <taxon>Pseudomonadati</taxon>
        <taxon>Bacteroidota</taxon>
        <taxon>Flavobacteriia</taxon>
        <taxon>Flavobacteriales</taxon>
        <taxon>Flavobacteriaceae</taxon>
        <taxon>Flavobacterium</taxon>
    </lineage>
</organism>
<dbReference type="PANTHER" id="PTHR30126">
    <property type="entry name" value="HTH-TYPE TRANSCRIPTIONAL REGULATOR"/>
    <property type="match status" value="1"/>
</dbReference>
<gene>
    <name evidence="6" type="ORF">ACFOY0_03185</name>
</gene>
<dbReference type="PROSITE" id="PS50931">
    <property type="entry name" value="HTH_LYSR"/>
    <property type="match status" value="1"/>
</dbReference>
<name>A0ABV8VZW2_9FLAO</name>
<keyword evidence="7" id="KW-1185">Reference proteome</keyword>
<dbReference type="EMBL" id="JBHSCO010000001">
    <property type="protein sequence ID" value="MFC4389991.1"/>
    <property type="molecule type" value="Genomic_DNA"/>
</dbReference>
<dbReference type="Proteomes" id="UP001595719">
    <property type="component" value="Unassembled WGS sequence"/>
</dbReference>
<evidence type="ECO:0000256" key="2">
    <source>
        <dbReference type="ARBA" id="ARBA00023015"/>
    </source>
</evidence>
<sequence length="289" mass="32043">MNTNDLKLFEAVAYHGSFTKAAEAMFTVQSNVTARIKNLEEEFGASLFTRSNRKVALTASGETLMLYSKKISHLIDEAKRSIVKNDTVQGQIKIGSLETMMTIKGPELINYLAVQYPYVDLILQSGMREKLVSDVLMHKLDAAFVPAPVHIPELEQLKIKDDQIVIVAPADCKSLDDAIMNNPLKTIVFDQGCVFRAKLEAWLLSKGIFQFHSTVMNSVEGVINFVESGIGISVLPMDIISKFYSGRTIKTFALPAELGLMTTVLIYRKDLTPTPALNAFITLCKNDAF</sequence>
<dbReference type="Pfam" id="PF03466">
    <property type="entry name" value="LysR_substrate"/>
    <property type="match status" value="1"/>
</dbReference>
<keyword evidence="3" id="KW-0238">DNA-binding</keyword>
<dbReference type="Pfam" id="PF00126">
    <property type="entry name" value="HTH_1"/>
    <property type="match status" value="1"/>
</dbReference>
<evidence type="ECO:0000256" key="4">
    <source>
        <dbReference type="ARBA" id="ARBA00023163"/>
    </source>
</evidence>
<dbReference type="RefSeq" id="WP_219071113.1">
    <property type="nucleotide sequence ID" value="NZ_JBHSCO010000001.1"/>
</dbReference>
<protein>
    <submittedName>
        <fullName evidence="6">LysR family transcriptional regulator</fullName>
    </submittedName>
</protein>
<keyword evidence="2" id="KW-0805">Transcription regulation</keyword>
<evidence type="ECO:0000256" key="1">
    <source>
        <dbReference type="ARBA" id="ARBA00009437"/>
    </source>
</evidence>
<dbReference type="InterPro" id="IPR000847">
    <property type="entry name" value="LysR_HTH_N"/>
</dbReference>
<dbReference type="InterPro" id="IPR005119">
    <property type="entry name" value="LysR_subst-bd"/>
</dbReference>
<feature type="domain" description="HTH lysR-type" evidence="5">
    <location>
        <begin position="1"/>
        <end position="58"/>
    </location>
</feature>